<name>A0A9F5MSC8_PYTBI</name>
<evidence type="ECO:0000256" key="4">
    <source>
        <dbReference type="SAM" id="MobiDB-lite"/>
    </source>
</evidence>
<dbReference type="GO" id="GO:0005737">
    <property type="term" value="C:cytoplasm"/>
    <property type="evidence" value="ECO:0007669"/>
    <property type="project" value="TreeGrafter"/>
</dbReference>
<protein>
    <submittedName>
        <fullName evidence="6">Fasciculation and elongation protein zeta-2 isoform X1</fullName>
    </submittedName>
</protein>
<dbReference type="KEGG" id="pbi:103057715"/>
<sequence>MPVDWKSSHTRTLHLPTLNLSEKGVNDNLNLDLSDDEELREQLDMHSIIVSCISEEPLFTAEQQSVKRIIRTVIEEIEEMMQESPDPDDDETPSQSDRLSTLSQEIQTLKRSGTNHNYEERVQKLSVTELNDLLEEIEAAIKDYSEELVQQLALRDELEFEKEVKNSFISVLIEVQNKQREQKEMAKKKKKLKNGTPQNGKQEKSHLPGTRFSMEGISNVIQNGFRQTFGNAGGEKQYLTTVIPYEKKNGPPSVEDLQTLTKILHAMKEDSEKVPSLLTDYILKVLCPT</sequence>
<feature type="region of interest" description="Disordered" evidence="4">
    <location>
        <begin position="180"/>
        <end position="209"/>
    </location>
</feature>
<evidence type="ECO:0000256" key="2">
    <source>
        <dbReference type="ARBA" id="ARBA00022553"/>
    </source>
</evidence>
<keyword evidence="2" id="KW-0597">Phosphoprotein</keyword>
<reference evidence="6" key="1">
    <citation type="submission" date="2025-08" db="UniProtKB">
        <authorList>
            <consortium name="RefSeq"/>
        </authorList>
    </citation>
    <scope>IDENTIFICATION</scope>
    <source>
        <tissue evidence="6">Liver</tissue>
    </source>
</reference>
<evidence type="ECO:0000256" key="1">
    <source>
        <dbReference type="ARBA" id="ARBA00006788"/>
    </source>
</evidence>
<keyword evidence="5" id="KW-1185">Reference proteome</keyword>
<dbReference type="Pfam" id="PF07763">
    <property type="entry name" value="FEZ"/>
    <property type="match status" value="1"/>
</dbReference>
<dbReference type="OMA" id="CFRDYGT"/>
<feature type="region of interest" description="Disordered" evidence="4">
    <location>
        <begin position="81"/>
        <end position="100"/>
    </location>
</feature>
<dbReference type="AlphaFoldDB" id="A0A9F5MSC8"/>
<dbReference type="InterPro" id="IPR011680">
    <property type="entry name" value="FEZ"/>
</dbReference>
<accession>A0A9F5MSC8</accession>
<evidence type="ECO:0000313" key="5">
    <source>
        <dbReference type="Proteomes" id="UP000695026"/>
    </source>
</evidence>
<feature type="compositionally biased region" description="Acidic residues" evidence="4">
    <location>
        <begin position="81"/>
        <end position="92"/>
    </location>
</feature>
<dbReference type="GO" id="GO:0030424">
    <property type="term" value="C:axon"/>
    <property type="evidence" value="ECO:0007669"/>
    <property type="project" value="TreeGrafter"/>
</dbReference>
<comment type="similarity">
    <text evidence="1">Belongs to the zygin family.</text>
</comment>
<evidence type="ECO:0000256" key="3">
    <source>
        <dbReference type="ARBA" id="ARBA00023054"/>
    </source>
</evidence>
<evidence type="ECO:0000313" key="6">
    <source>
        <dbReference type="RefSeq" id="XP_025024079.1"/>
    </source>
</evidence>
<dbReference type="RefSeq" id="XP_025024079.1">
    <property type="nucleotide sequence ID" value="XM_025168311.1"/>
</dbReference>
<dbReference type="PANTHER" id="PTHR12394:SF11">
    <property type="entry name" value="FASCICULATION AND ELONGATION PROTEIN ZETA-2"/>
    <property type="match status" value="1"/>
</dbReference>
<organism evidence="5 6">
    <name type="scientific">Python bivittatus</name>
    <name type="common">Burmese python</name>
    <name type="synonym">Python molurus bivittatus</name>
    <dbReference type="NCBI Taxonomy" id="176946"/>
    <lineage>
        <taxon>Eukaryota</taxon>
        <taxon>Metazoa</taxon>
        <taxon>Chordata</taxon>
        <taxon>Craniata</taxon>
        <taxon>Vertebrata</taxon>
        <taxon>Euteleostomi</taxon>
        <taxon>Lepidosauria</taxon>
        <taxon>Squamata</taxon>
        <taxon>Bifurcata</taxon>
        <taxon>Unidentata</taxon>
        <taxon>Episquamata</taxon>
        <taxon>Toxicofera</taxon>
        <taxon>Serpentes</taxon>
        <taxon>Henophidia</taxon>
        <taxon>Pythonidae</taxon>
        <taxon>Python</taxon>
    </lineage>
</organism>
<dbReference type="CTD" id="9637"/>
<proteinExistence type="inferred from homology"/>
<dbReference type="OrthoDB" id="7959977at2759"/>
<dbReference type="Proteomes" id="UP000695026">
    <property type="component" value="Unplaced"/>
</dbReference>
<dbReference type="PANTHER" id="PTHR12394">
    <property type="entry name" value="ZYGIN"/>
    <property type="match status" value="1"/>
</dbReference>
<gene>
    <name evidence="6" type="primary">FEZ2</name>
</gene>
<keyword evidence="3" id="KW-0175">Coiled coil</keyword>
<dbReference type="GeneID" id="103057715"/>